<dbReference type="EMBL" id="KB446536">
    <property type="protein sequence ID" value="EME47853.1"/>
    <property type="molecule type" value="Genomic_DNA"/>
</dbReference>
<keyword evidence="2" id="KW-1185">Reference proteome</keyword>
<dbReference type="HOGENOM" id="CLU_2960713_0_0_1"/>
<accession>N1PXX4</accession>
<protein>
    <submittedName>
        <fullName evidence="1">Uncharacterized protein</fullName>
    </submittedName>
</protein>
<proteinExistence type="predicted"/>
<dbReference type="OrthoDB" id="65434at2759"/>
<evidence type="ECO:0000313" key="1">
    <source>
        <dbReference type="EMBL" id="EME47853.1"/>
    </source>
</evidence>
<gene>
    <name evidence="1" type="ORF">DOTSEDRAFT_146863</name>
</gene>
<name>N1PXX4_DOTSN</name>
<dbReference type="AlphaFoldDB" id="N1PXX4"/>
<reference evidence="2" key="1">
    <citation type="journal article" date="2012" name="PLoS Genet.">
        <title>The genomes of the fungal plant pathogens Cladosporium fulvum and Dothistroma septosporum reveal adaptation to different hosts and lifestyles but also signatures of common ancestry.</title>
        <authorList>
            <person name="de Wit P.J.G.M."/>
            <person name="van der Burgt A."/>
            <person name="Oekmen B."/>
            <person name="Stergiopoulos I."/>
            <person name="Abd-Elsalam K.A."/>
            <person name="Aerts A.L."/>
            <person name="Bahkali A.H."/>
            <person name="Beenen H.G."/>
            <person name="Chettri P."/>
            <person name="Cox M.P."/>
            <person name="Datema E."/>
            <person name="de Vries R.P."/>
            <person name="Dhillon B."/>
            <person name="Ganley A.R."/>
            <person name="Griffiths S.A."/>
            <person name="Guo Y."/>
            <person name="Hamelin R.C."/>
            <person name="Henrissat B."/>
            <person name="Kabir M.S."/>
            <person name="Jashni M.K."/>
            <person name="Kema G."/>
            <person name="Klaubauf S."/>
            <person name="Lapidus A."/>
            <person name="Levasseur A."/>
            <person name="Lindquist E."/>
            <person name="Mehrabi R."/>
            <person name="Ohm R.A."/>
            <person name="Owen T.J."/>
            <person name="Salamov A."/>
            <person name="Schwelm A."/>
            <person name="Schijlen E."/>
            <person name="Sun H."/>
            <person name="van den Burg H.A."/>
            <person name="van Ham R.C.H.J."/>
            <person name="Zhang S."/>
            <person name="Goodwin S.B."/>
            <person name="Grigoriev I.V."/>
            <person name="Collemare J."/>
            <person name="Bradshaw R.E."/>
        </authorList>
    </citation>
    <scope>NUCLEOTIDE SEQUENCE [LARGE SCALE GENOMIC DNA]</scope>
    <source>
        <strain evidence="2">NZE10 / CBS 128990</strain>
    </source>
</reference>
<dbReference type="Proteomes" id="UP000016933">
    <property type="component" value="Unassembled WGS sequence"/>
</dbReference>
<reference evidence="1 2" key="2">
    <citation type="journal article" date="2012" name="PLoS Pathog.">
        <title>Diverse lifestyles and strategies of plant pathogenesis encoded in the genomes of eighteen Dothideomycetes fungi.</title>
        <authorList>
            <person name="Ohm R.A."/>
            <person name="Feau N."/>
            <person name="Henrissat B."/>
            <person name="Schoch C.L."/>
            <person name="Horwitz B.A."/>
            <person name="Barry K.W."/>
            <person name="Condon B.J."/>
            <person name="Copeland A.C."/>
            <person name="Dhillon B."/>
            <person name="Glaser F."/>
            <person name="Hesse C.N."/>
            <person name="Kosti I."/>
            <person name="LaButti K."/>
            <person name="Lindquist E.A."/>
            <person name="Lucas S."/>
            <person name="Salamov A.A."/>
            <person name="Bradshaw R.E."/>
            <person name="Ciuffetti L."/>
            <person name="Hamelin R.C."/>
            <person name="Kema G.H.J."/>
            <person name="Lawrence C."/>
            <person name="Scott J.A."/>
            <person name="Spatafora J.W."/>
            <person name="Turgeon B.G."/>
            <person name="de Wit P.J.G.M."/>
            <person name="Zhong S."/>
            <person name="Goodwin S.B."/>
            <person name="Grigoriev I.V."/>
        </authorList>
    </citation>
    <scope>NUCLEOTIDE SEQUENCE [LARGE SCALE GENOMIC DNA]</scope>
    <source>
        <strain evidence="2">NZE10 / CBS 128990</strain>
    </source>
</reference>
<organism evidence="1 2">
    <name type="scientific">Dothistroma septosporum (strain NZE10 / CBS 128990)</name>
    <name type="common">Red band needle blight fungus</name>
    <name type="synonym">Mycosphaerella pini</name>
    <dbReference type="NCBI Taxonomy" id="675120"/>
    <lineage>
        <taxon>Eukaryota</taxon>
        <taxon>Fungi</taxon>
        <taxon>Dikarya</taxon>
        <taxon>Ascomycota</taxon>
        <taxon>Pezizomycotina</taxon>
        <taxon>Dothideomycetes</taxon>
        <taxon>Dothideomycetidae</taxon>
        <taxon>Mycosphaerellales</taxon>
        <taxon>Mycosphaerellaceae</taxon>
        <taxon>Dothistroma</taxon>
    </lineage>
</organism>
<sequence>MSQCKPGRDSTAISKICFRSAEKLHRPFDGPPERRWHWVSCIAKPTAILIVPGQAVNDR</sequence>
<evidence type="ECO:0000313" key="2">
    <source>
        <dbReference type="Proteomes" id="UP000016933"/>
    </source>
</evidence>